<feature type="non-terminal residue" evidence="4">
    <location>
        <position position="1505"/>
    </location>
</feature>
<feature type="compositionally biased region" description="Polar residues" evidence="2">
    <location>
        <begin position="79"/>
        <end position="88"/>
    </location>
</feature>
<name>S9TQJ3_9TRYP</name>
<feature type="transmembrane region" description="Helical" evidence="3">
    <location>
        <begin position="29"/>
        <end position="48"/>
    </location>
</feature>
<protein>
    <submittedName>
        <fullName evidence="4">AMP deaminase</fullName>
    </submittedName>
</protein>
<dbReference type="Gene3D" id="4.10.800.20">
    <property type="match status" value="1"/>
</dbReference>
<dbReference type="InterPro" id="IPR032466">
    <property type="entry name" value="Metal_Hydrolase"/>
</dbReference>
<dbReference type="Gene3D" id="3.20.20.140">
    <property type="entry name" value="Metal-dependent hydrolases"/>
    <property type="match status" value="3"/>
</dbReference>
<keyword evidence="3" id="KW-0812">Transmembrane</keyword>
<sequence>MCVCNILSSFPSCYTQCYRFQLIGKPFCLAVYFPFIYSLVVYLVRIYIHTFIEGRFTAMSKRPKDASGAPNAAPPRLSNAGTPGSLQSIGHMGSQGRSQLSALPSSSSIAAAMRRPSQQRVDLSSRGSLALQRHRVSKGLALPPAASYHTAVNTYYTLDIDGDDGGTSMAASHDLIQHALGLRDAYKQIDKGQLESGDRIIPPIGLRLEDGVFHFSGQRTTAVPWEQFYEDVHAVAACLQNTKCQTACRQRLEILEERFNIYKIMNRELEENAGRSRQGTGVFADSVKVDNLVLMPYYMHSQHLTRFIRDTLATRGDDVVALQGDGADREPITLARACELLEVPDPAWLTGEALGLQPSVEQRRGMTRVDVLDPQFNSGGLRSAALLRLFLSMDTLNKGAYFADLIRPLLGRNEARDDTPQATETAIDLHGLFGDEWEKLALWLQEHGMLGAFEANRWLAYLRRPHPPHAGGGGGGDLGSGNNSSGSGSQAGALFSKLTTTATLENQQQQLENFFLPLLVATIAPEDPKNAHVANMLSSLGGIVVNCGEVNTEISKEVSRKRRRPVDVPWTESVTDMYFLYYVWANLTSLNALRRRRGFNTLQLRAVLPAGTSRTTLAVAYLLCDHVIDGCALHERPVLQYLFGIHRIGVSMAPLSTNGLGSVSFADHPFMQLFRRGLRVSLSTVTPLLTHCSQEPLLEEYSAASRMHRLSGVDLCELALNSVMMSTFPEATRQNWLGAAFVRDGWQGNNFDLTHVPTARLELRATMWAAERQVLQRCAELVAQAAAEPGDDDDSPSTVDNSDNNVTSGDPAAASVAAVSRGGAVRAPYVVVDPHTYFPRLSFVGPYERDMQNGSIVQLLHRVLELRNHYMMHLHRMEDRSVGEVGSNYFTNLQRQDPVQQMELAFHKDANRAFEEEEWMFKTVEGVVVPHEVHQIPRIPQDMFHYSDFCDHLEEVRAIVKNVNVGYFAHRRLQLLEHKFRMHIAVNAGREAGSTFEKASQNRDFYQATKVDNTVRMETGMTARQLLNFIVTKATNNGDDIVSHRKGREPQTLRQLLHELRISPDTLTVDDLNVQVDSTAGGSTESFYPNSGGELLTLLLKTENQMKGRYFAELTKLTFENLKRDRFTFSENRLPIYGANEEEWAQLSSWFDTHGMASSHNQWMVQVPRIYGYLRTKGKVESFAQYLENIFKPLWTVSLHPSKNPRLFHFVNHISGFDCVGDEGRPDAPLSSAVLPPHEWTSEEDPPYNYYMYYMWANISSLNAFRRRRQFTTFTFRPSSGERGSVDHLLGGLLLGNSISYGVVLGREDGPLQYLFYLARIGVTLSPLSNNSTVVGYLENPFPKLFRRGLLVTLGTDSPLMYHHTQEPLIEEYSIASKIWKLSPNDMCEIARNSVLLSGFSFTFKQERLGERFFLSSSLSNDALRTHLSDIRVAFRFETYHTEVSLLEFASGLTFRKALYTLSEEESWLHRLDALRSQQRDLRPLQDALIDSNPDDADINRLQQH</sequence>
<dbReference type="Pfam" id="PF19326">
    <property type="entry name" value="AMP_deaminase"/>
    <property type="match status" value="3"/>
</dbReference>
<dbReference type="EMBL" id="ATMH01009710">
    <property type="protein sequence ID" value="EPY18914.1"/>
    <property type="molecule type" value="Genomic_DNA"/>
</dbReference>
<dbReference type="SUPFAM" id="SSF51556">
    <property type="entry name" value="Metallo-dependent hydrolases"/>
    <property type="match status" value="2"/>
</dbReference>
<evidence type="ECO:0000313" key="5">
    <source>
        <dbReference type="Proteomes" id="UP000015354"/>
    </source>
</evidence>
<comment type="caution">
    <text evidence="4">The sequence shown here is derived from an EMBL/GenBank/DDBJ whole genome shotgun (WGS) entry which is preliminary data.</text>
</comment>
<feature type="compositionally biased region" description="Polar residues" evidence="2">
    <location>
        <begin position="796"/>
        <end position="808"/>
    </location>
</feature>
<evidence type="ECO:0000256" key="2">
    <source>
        <dbReference type="SAM" id="MobiDB-lite"/>
    </source>
</evidence>
<organism evidence="4 5">
    <name type="scientific">Strigomonas culicis</name>
    <dbReference type="NCBI Taxonomy" id="28005"/>
    <lineage>
        <taxon>Eukaryota</taxon>
        <taxon>Discoba</taxon>
        <taxon>Euglenozoa</taxon>
        <taxon>Kinetoplastea</taxon>
        <taxon>Metakinetoplastina</taxon>
        <taxon>Trypanosomatida</taxon>
        <taxon>Trypanosomatidae</taxon>
        <taxon>Strigomonadinae</taxon>
        <taxon>Strigomonas</taxon>
    </lineage>
</organism>
<dbReference type="OrthoDB" id="1723809at2759"/>
<dbReference type="InterPro" id="IPR006329">
    <property type="entry name" value="AMPD"/>
</dbReference>
<evidence type="ECO:0000256" key="3">
    <source>
        <dbReference type="SAM" id="Phobius"/>
    </source>
</evidence>
<dbReference type="GO" id="GO:0046033">
    <property type="term" value="P:AMP metabolic process"/>
    <property type="evidence" value="ECO:0007669"/>
    <property type="project" value="TreeGrafter"/>
</dbReference>
<keyword evidence="5" id="KW-1185">Reference proteome</keyword>
<dbReference type="PANTHER" id="PTHR11359">
    <property type="entry name" value="AMP DEAMINASE"/>
    <property type="match status" value="1"/>
</dbReference>
<feature type="compositionally biased region" description="Gly residues" evidence="2">
    <location>
        <begin position="470"/>
        <end position="479"/>
    </location>
</feature>
<dbReference type="GO" id="GO:0032264">
    <property type="term" value="P:IMP salvage"/>
    <property type="evidence" value="ECO:0007669"/>
    <property type="project" value="InterPro"/>
</dbReference>
<reference evidence="4 5" key="1">
    <citation type="journal article" date="2013" name="PLoS ONE">
        <title>Predicting the Proteins of Angomonas deanei, Strigomonas culicis and Their Respective Endosymbionts Reveals New Aspects of the Trypanosomatidae Family.</title>
        <authorList>
            <person name="Motta M.C."/>
            <person name="Martins A.C."/>
            <person name="de Souza S.S."/>
            <person name="Catta-Preta C.M."/>
            <person name="Silva R."/>
            <person name="Klein C.C."/>
            <person name="de Almeida L.G."/>
            <person name="de Lima Cunha O."/>
            <person name="Ciapina L.P."/>
            <person name="Brocchi M."/>
            <person name="Colabardini A.C."/>
            <person name="de Araujo Lima B."/>
            <person name="Machado C.R."/>
            <person name="de Almeida Soares C.M."/>
            <person name="Probst C.M."/>
            <person name="de Menezes C.B."/>
            <person name="Thompson C.E."/>
            <person name="Bartholomeu D.C."/>
            <person name="Gradia D.F."/>
            <person name="Pavoni D.P."/>
            <person name="Grisard E.C."/>
            <person name="Fantinatti-Garboggini F."/>
            <person name="Marchini F.K."/>
            <person name="Rodrigues-Luiz G.F."/>
            <person name="Wagner G."/>
            <person name="Goldman G.H."/>
            <person name="Fietto J.L."/>
            <person name="Elias M.C."/>
            <person name="Goldman M.H."/>
            <person name="Sagot M.F."/>
            <person name="Pereira M."/>
            <person name="Stoco P.H."/>
            <person name="de Mendonca-Neto R.P."/>
            <person name="Teixeira S.M."/>
            <person name="Maciel T.E."/>
            <person name="de Oliveira Mendes T.A."/>
            <person name="Urmenyi T.P."/>
            <person name="de Souza W."/>
            <person name="Schenkman S."/>
            <person name="de Vasconcelos A.T."/>
        </authorList>
    </citation>
    <scope>NUCLEOTIDE SEQUENCE [LARGE SCALE GENOMIC DNA]</scope>
</reference>
<dbReference type="Proteomes" id="UP000015354">
    <property type="component" value="Unassembled WGS sequence"/>
</dbReference>
<dbReference type="FunFam" id="4.10.800.20:FF:000003">
    <property type="entry name" value="Putative adenosine monophosphate deaminase"/>
    <property type="match status" value="1"/>
</dbReference>
<keyword evidence="3" id="KW-0472">Membrane</keyword>
<feature type="region of interest" description="Disordered" evidence="2">
    <location>
        <begin position="785"/>
        <end position="813"/>
    </location>
</feature>
<evidence type="ECO:0000256" key="1">
    <source>
        <dbReference type="ARBA" id="ARBA00006676"/>
    </source>
</evidence>
<dbReference type="FunFam" id="3.20.20.140:FF:000035">
    <property type="entry name" value="Probable amp deaminase"/>
    <property type="match status" value="1"/>
</dbReference>
<proteinExistence type="inferred from homology"/>
<keyword evidence="3" id="KW-1133">Transmembrane helix</keyword>
<evidence type="ECO:0000313" key="4">
    <source>
        <dbReference type="EMBL" id="EPY18914.1"/>
    </source>
</evidence>
<comment type="similarity">
    <text evidence="1">Belongs to the metallo-dependent hydrolases superfamily. Adenosine and AMP deaminases family.</text>
</comment>
<accession>S9TQJ3</accession>
<dbReference type="PANTHER" id="PTHR11359:SF5">
    <property type="entry name" value="MONOPHOSPHATE DEAMINASE, PUTATIVE-RELATED"/>
    <property type="match status" value="1"/>
</dbReference>
<feature type="region of interest" description="Disordered" evidence="2">
    <location>
        <begin position="470"/>
        <end position="491"/>
    </location>
</feature>
<dbReference type="GO" id="GO:0005829">
    <property type="term" value="C:cytosol"/>
    <property type="evidence" value="ECO:0007669"/>
    <property type="project" value="TreeGrafter"/>
</dbReference>
<gene>
    <name evidence="4" type="ORF">STCU_09710</name>
</gene>
<dbReference type="GO" id="GO:0003876">
    <property type="term" value="F:AMP deaminase activity"/>
    <property type="evidence" value="ECO:0007669"/>
    <property type="project" value="InterPro"/>
</dbReference>
<feature type="region of interest" description="Disordered" evidence="2">
    <location>
        <begin position="63"/>
        <end position="101"/>
    </location>
</feature>